<name>A0A8S1NR44_9CILI</name>
<organism evidence="1 2">
    <name type="scientific">Paramecium sonneborni</name>
    <dbReference type="NCBI Taxonomy" id="65129"/>
    <lineage>
        <taxon>Eukaryota</taxon>
        <taxon>Sar</taxon>
        <taxon>Alveolata</taxon>
        <taxon>Ciliophora</taxon>
        <taxon>Intramacronucleata</taxon>
        <taxon>Oligohymenophorea</taxon>
        <taxon>Peniculida</taxon>
        <taxon>Parameciidae</taxon>
        <taxon>Paramecium</taxon>
    </lineage>
</organism>
<dbReference type="Proteomes" id="UP000692954">
    <property type="component" value="Unassembled WGS sequence"/>
</dbReference>
<accession>A0A8S1NR44</accession>
<dbReference type="AlphaFoldDB" id="A0A8S1NR44"/>
<evidence type="ECO:0000313" key="2">
    <source>
        <dbReference type="Proteomes" id="UP000692954"/>
    </source>
</evidence>
<keyword evidence="2" id="KW-1185">Reference proteome</keyword>
<comment type="caution">
    <text evidence="1">The sequence shown here is derived from an EMBL/GenBank/DDBJ whole genome shotgun (WGS) entry which is preliminary data.</text>
</comment>
<reference evidence="1" key="1">
    <citation type="submission" date="2021-01" db="EMBL/GenBank/DDBJ databases">
        <authorList>
            <consortium name="Genoscope - CEA"/>
            <person name="William W."/>
        </authorList>
    </citation>
    <scope>NUCLEOTIDE SEQUENCE</scope>
</reference>
<dbReference type="EMBL" id="CAJJDN010000053">
    <property type="protein sequence ID" value="CAD8089154.1"/>
    <property type="molecule type" value="Genomic_DNA"/>
</dbReference>
<sequence length="56" mass="7307">MFFTRWIQFSIWELRQVNSFMECQDWIIINLIRWSYQLYILSMLLTRWNFFSIWKY</sequence>
<proteinExistence type="predicted"/>
<gene>
    <name evidence="1" type="ORF">PSON_ATCC_30995.1.T0530311</name>
</gene>
<evidence type="ECO:0000313" key="1">
    <source>
        <dbReference type="EMBL" id="CAD8089154.1"/>
    </source>
</evidence>
<protein>
    <submittedName>
        <fullName evidence="1">Uncharacterized protein</fullName>
    </submittedName>
</protein>